<name>A0A9W8AI65_9FUNG</name>
<protein>
    <recommendedName>
        <fullName evidence="1">AMMECR1 domain-containing protein</fullName>
    </recommendedName>
</protein>
<evidence type="ECO:0000259" key="1">
    <source>
        <dbReference type="PROSITE" id="PS51112"/>
    </source>
</evidence>
<dbReference type="OrthoDB" id="24630at2759"/>
<dbReference type="AlphaFoldDB" id="A0A9W8AI65"/>
<organism evidence="2 3">
    <name type="scientific">Tieghemiomyces parasiticus</name>
    <dbReference type="NCBI Taxonomy" id="78921"/>
    <lineage>
        <taxon>Eukaryota</taxon>
        <taxon>Fungi</taxon>
        <taxon>Fungi incertae sedis</taxon>
        <taxon>Zoopagomycota</taxon>
        <taxon>Kickxellomycotina</taxon>
        <taxon>Dimargaritomycetes</taxon>
        <taxon>Dimargaritales</taxon>
        <taxon>Dimargaritaceae</taxon>
        <taxon>Tieghemiomyces</taxon>
    </lineage>
</organism>
<feature type="domain" description="AMMECR1" evidence="1">
    <location>
        <begin position="1"/>
        <end position="194"/>
    </location>
</feature>
<dbReference type="InterPro" id="IPR002733">
    <property type="entry name" value="AMMECR1_domain"/>
</dbReference>
<sequence length="197" mass="22416">MAVNAKHCAYCFDVLIHHLNPDQMPAPKPHFPDAEYPLFVTWNTVRSSGELRLRGCIGTFTAQPIQEGLKEFALTSALRDSRFAAITRREVPKLSCSVSLLTNFEKVTNVMDWEIGVHGVWIEFQDTYGHRRTATYLPEIAAEQGWSKIETLDSLLRKGGYTGRITDAVRYAIKVTRYRSEKASLSYPEYLKLRSEA</sequence>
<dbReference type="Gene3D" id="3.30.700.20">
    <property type="entry name" value="Hypothetical protein ph0010, domain 1"/>
    <property type="match status" value="1"/>
</dbReference>
<reference evidence="2" key="1">
    <citation type="submission" date="2022-07" db="EMBL/GenBank/DDBJ databases">
        <title>Phylogenomic reconstructions and comparative analyses of Kickxellomycotina fungi.</title>
        <authorList>
            <person name="Reynolds N.K."/>
            <person name="Stajich J.E."/>
            <person name="Barry K."/>
            <person name="Grigoriev I.V."/>
            <person name="Crous P."/>
            <person name="Smith M.E."/>
        </authorList>
    </citation>
    <scope>NUCLEOTIDE SEQUENCE</scope>
    <source>
        <strain evidence="2">RSA 861</strain>
    </source>
</reference>
<proteinExistence type="predicted"/>
<dbReference type="EMBL" id="JANBPT010000022">
    <property type="protein sequence ID" value="KAJ1929857.1"/>
    <property type="molecule type" value="Genomic_DNA"/>
</dbReference>
<evidence type="ECO:0000313" key="3">
    <source>
        <dbReference type="Proteomes" id="UP001150569"/>
    </source>
</evidence>
<dbReference type="Proteomes" id="UP001150569">
    <property type="component" value="Unassembled WGS sequence"/>
</dbReference>
<dbReference type="PROSITE" id="PS51112">
    <property type="entry name" value="AMMECR1"/>
    <property type="match status" value="1"/>
</dbReference>
<dbReference type="SUPFAM" id="SSF143447">
    <property type="entry name" value="AMMECR1-like"/>
    <property type="match status" value="1"/>
</dbReference>
<keyword evidence="3" id="KW-1185">Reference proteome</keyword>
<dbReference type="InterPro" id="IPR027485">
    <property type="entry name" value="AMMECR1_N"/>
</dbReference>
<dbReference type="PANTHER" id="PTHR13016:SF0">
    <property type="entry name" value="AMME SYNDROME CANDIDATE GENE 1 PROTEIN"/>
    <property type="match status" value="1"/>
</dbReference>
<gene>
    <name evidence="2" type="ORF">IWQ60_000818</name>
</gene>
<dbReference type="InterPro" id="IPR023473">
    <property type="entry name" value="AMMECR1"/>
</dbReference>
<dbReference type="InterPro" id="IPR036071">
    <property type="entry name" value="AMMECR1_dom_sf"/>
</dbReference>
<dbReference type="Pfam" id="PF01871">
    <property type="entry name" value="AMMECR1"/>
    <property type="match status" value="1"/>
</dbReference>
<dbReference type="PANTHER" id="PTHR13016">
    <property type="entry name" value="AMMECR1 HOMOLOG"/>
    <property type="match status" value="1"/>
</dbReference>
<dbReference type="NCBIfam" id="TIGR00296">
    <property type="entry name" value="TIGR00296 family protein"/>
    <property type="match status" value="1"/>
</dbReference>
<accession>A0A9W8AI65</accession>
<evidence type="ECO:0000313" key="2">
    <source>
        <dbReference type="EMBL" id="KAJ1929857.1"/>
    </source>
</evidence>
<comment type="caution">
    <text evidence="2">The sequence shown here is derived from an EMBL/GenBank/DDBJ whole genome shotgun (WGS) entry which is preliminary data.</text>
</comment>